<dbReference type="Pfam" id="PF07583">
    <property type="entry name" value="PSCyt2"/>
    <property type="match status" value="1"/>
</dbReference>
<dbReference type="InterPro" id="IPR011429">
    <property type="entry name" value="Cyt_c_Planctomycete-type"/>
</dbReference>
<evidence type="ECO:0000259" key="2">
    <source>
        <dbReference type="Pfam" id="PF07583"/>
    </source>
</evidence>
<dbReference type="SUPFAM" id="SSF46626">
    <property type="entry name" value="Cytochrome c"/>
    <property type="match status" value="1"/>
</dbReference>
<reference evidence="5 6" key="1">
    <citation type="submission" date="2017-10" db="EMBL/GenBank/DDBJ databases">
        <title>The draft genome sequence of Lewinella nigricans NBRC 102662.</title>
        <authorList>
            <person name="Wang K."/>
        </authorList>
    </citation>
    <scope>NUCLEOTIDE SEQUENCE [LARGE SCALE GENOMIC DNA]</scope>
    <source>
        <strain evidence="5 6">NBRC 102662</strain>
    </source>
</reference>
<evidence type="ECO:0000313" key="5">
    <source>
        <dbReference type="EMBL" id="PHN04014.1"/>
    </source>
</evidence>
<evidence type="ECO:0000259" key="3">
    <source>
        <dbReference type="Pfam" id="PF07587"/>
    </source>
</evidence>
<accession>A0A2D0N689</accession>
<evidence type="ECO:0008006" key="7">
    <source>
        <dbReference type="Google" id="ProtNLM"/>
    </source>
</evidence>
<evidence type="ECO:0000313" key="6">
    <source>
        <dbReference type="Proteomes" id="UP000223913"/>
    </source>
</evidence>
<feature type="domain" description="Cytochrome C Planctomycete-type" evidence="4">
    <location>
        <begin position="43"/>
        <end position="102"/>
    </location>
</feature>
<sequence length="765" mass="87720">MKNKIYLFLSLALGLAGLSQCSSSADERISYNRDIRPILNRNCLACHGGVRQMGGFSLLFEEEAFDTTESGKKAIVPGRHRASEMYRRLVETNPEVRMPPDGDPLSKKEIDLIARWIDEGAKWEKHWAYIAPDTAMTVPDIAEIEWAKNPIDGFVWNKLESLGMQPEPEASAPVLLRRLSLDLIGLPPSENLRQAFLEDQSMTYEQVVDSLLASPQYGEHWASMWLDLARYGDSQGYQKDKLRRNIWRYRDWVIDAFNRDMPFDQFTVEQIAGDLLPSADDAQVLATAFHRNTNTNDEGGTDDEEFRLVAVMDRLNTTYEVWQGVTMSCVQCHSHPYDPFRHQEFYSSMAFFNNTLDRDLTSEFPRVNLLSPAQKREKDRLGNYLEAKRADGDTVTTEFKDKLDAFMAIQPGRVPVMQDFHPDSSRITRVFDRGNWLALTDTVQPDVPEVLPQLSRDSLVNRLDLAEWLVNPDNPLTSRVIVNRFWGRIFGNGIVRTVEDFGSQGEPPSHPKLLDWMALRFMHEHEWKLKPMLKDIVMSATYRQSGKISAEKLKRDPYNALLSRGPRVRLSSEQLRDQALYVAGLLSPKMYGPSVMPYQPDGVWDVIRQVARWETSPGDDRHRRGVYTMIRKTSPYPSHLTFDGTSREFCVSRRIRTNTPLQAMVTLNDPVYTEAAKHLAVNMAEKSSKPAEQIQYAYKRALLRPADDFRLRELVDFYEEAEEHYQQHPEEAKALLAENETKEPQLAALVNVASIILNLDELINK</sequence>
<proteinExistence type="predicted"/>
<dbReference type="Proteomes" id="UP000223913">
    <property type="component" value="Unassembled WGS sequence"/>
</dbReference>
<dbReference type="GO" id="GO:0009055">
    <property type="term" value="F:electron transfer activity"/>
    <property type="evidence" value="ECO:0007669"/>
    <property type="project" value="InterPro"/>
</dbReference>
<dbReference type="InterPro" id="IPR011444">
    <property type="entry name" value="DUF1549"/>
</dbReference>
<feature type="domain" description="DUF1553" evidence="3">
    <location>
        <begin position="461"/>
        <end position="717"/>
    </location>
</feature>
<evidence type="ECO:0000259" key="4">
    <source>
        <dbReference type="Pfam" id="PF07635"/>
    </source>
</evidence>
<dbReference type="PANTHER" id="PTHR35889">
    <property type="entry name" value="CYCLOINULO-OLIGOSACCHARIDE FRUCTANOTRANSFERASE-RELATED"/>
    <property type="match status" value="1"/>
</dbReference>
<organism evidence="5 6">
    <name type="scientific">Flavilitoribacter nigricans (strain ATCC 23147 / DSM 23189 / NBRC 102662 / NCIMB 1420 / SS-2)</name>
    <name type="common">Lewinella nigricans</name>
    <dbReference type="NCBI Taxonomy" id="1122177"/>
    <lineage>
        <taxon>Bacteria</taxon>
        <taxon>Pseudomonadati</taxon>
        <taxon>Bacteroidota</taxon>
        <taxon>Saprospiria</taxon>
        <taxon>Saprospirales</taxon>
        <taxon>Lewinellaceae</taxon>
        <taxon>Flavilitoribacter</taxon>
    </lineage>
</organism>
<dbReference type="AlphaFoldDB" id="A0A2D0N689"/>
<evidence type="ECO:0000256" key="1">
    <source>
        <dbReference type="SAM" id="SignalP"/>
    </source>
</evidence>
<gene>
    <name evidence="5" type="ORF">CRP01_24410</name>
</gene>
<dbReference type="OrthoDB" id="1450284at2"/>
<keyword evidence="1" id="KW-0732">Signal</keyword>
<name>A0A2D0N689_FLAN2</name>
<keyword evidence="6" id="KW-1185">Reference proteome</keyword>
<dbReference type="Pfam" id="PF07635">
    <property type="entry name" value="PSCyt1"/>
    <property type="match status" value="1"/>
</dbReference>
<feature type="signal peptide" evidence="1">
    <location>
        <begin position="1"/>
        <end position="24"/>
    </location>
</feature>
<dbReference type="InterPro" id="IPR036909">
    <property type="entry name" value="Cyt_c-like_dom_sf"/>
</dbReference>
<dbReference type="InterPro" id="IPR022655">
    <property type="entry name" value="DUF1553"/>
</dbReference>
<dbReference type="PANTHER" id="PTHR35889:SF3">
    <property type="entry name" value="F-BOX DOMAIN-CONTAINING PROTEIN"/>
    <property type="match status" value="1"/>
</dbReference>
<dbReference type="EMBL" id="PDUD01000028">
    <property type="protein sequence ID" value="PHN04014.1"/>
    <property type="molecule type" value="Genomic_DNA"/>
</dbReference>
<dbReference type="Pfam" id="PF07587">
    <property type="entry name" value="PSD1"/>
    <property type="match status" value="1"/>
</dbReference>
<dbReference type="GO" id="GO:0020037">
    <property type="term" value="F:heme binding"/>
    <property type="evidence" value="ECO:0007669"/>
    <property type="project" value="InterPro"/>
</dbReference>
<comment type="caution">
    <text evidence="5">The sequence shown here is derived from an EMBL/GenBank/DDBJ whole genome shotgun (WGS) entry which is preliminary data.</text>
</comment>
<dbReference type="RefSeq" id="WP_099152727.1">
    <property type="nucleotide sequence ID" value="NZ_PDUD01000028.1"/>
</dbReference>
<protein>
    <recommendedName>
        <fullName evidence="7">Cytochrome c domain-containing protein</fullName>
    </recommendedName>
</protein>
<feature type="domain" description="DUF1549" evidence="2">
    <location>
        <begin position="150"/>
        <end position="355"/>
    </location>
</feature>
<feature type="chain" id="PRO_5012926164" description="Cytochrome c domain-containing protein" evidence="1">
    <location>
        <begin position="25"/>
        <end position="765"/>
    </location>
</feature>